<evidence type="ECO:0000256" key="1">
    <source>
        <dbReference type="ARBA" id="ARBA00004442"/>
    </source>
</evidence>
<dbReference type="EMBL" id="LT960612">
    <property type="protein sequence ID" value="SON51883.1"/>
    <property type="molecule type" value="Genomic_DNA"/>
</dbReference>
<dbReference type="Proteomes" id="UP000235828">
    <property type="component" value="Chromosome B"/>
</dbReference>
<evidence type="ECO:0000256" key="2">
    <source>
        <dbReference type="ARBA" id="ARBA00023136"/>
    </source>
</evidence>
<proteinExistence type="predicted"/>
<feature type="domain" description="OmpA-like" evidence="7">
    <location>
        <begin position="101"/>
        <end position="213"/>
    </location>
</feature>
<keyword evidence="6" id="KW-0732">Signal</keyword>
<evidence type="ECO:0000256" key="6">
    <source>
        <dbReference type="SAM" id="SignalP"/>
    </source>
</evidence>
<evidence type="ECO:0000259" key="7">
    <source>
        <dbReference type="PROSITE" id="PS51123"/>
    </source>
</evidence>
<dbReference type="RefSeq" id="WP_102524255.1">
    <property type="nucleotide sequence ID" value="NZ_LT960612.1"/>
</dbReference>
<protein>
    <submittedName>
        <fullName evidence="8">Putative OmpA/MotB domain protein</fullName>
    </submittedName>
</protein>
<dbReference type="PRINTS" id="PR01023">
    <property type="entry name" value="NAFLGMOTY"/>
</dbReference>
<dbReference type="PANTHER" id="PTHR30329:SF21">
    <property type="entry name" value="LIPOPROTEIN YIAD-RELATED"/>
    <property type="match status" value="1"/>
</dbReference>
<accession>A0A2N8ZJ07</accession>
<dbReference type="PANTHER" id="PTHR30329">
    <property type="entry name" value="STATOR ELEMENT OF FLAGELLAR MOTOR COMPLEX"/>
    <property type="match status" value="1"/>
</dbReference>
<evidence type="ECO:0000313" key="8">
    <source>
        <dbReference type="EMBL" id="SON51883.1"/>
    </source>
</evidence>
<evidence type="ECO:0000256" key="4">
    <source>
        <dbReference type="PROSITE-ProRule" id="PRU00473"/>
    </source>
</evidence>
<organism evidence="8 9">
    <name type="scientific">Vibrio tapetis subsp. tapetis</name>
    <dbReference type="NCBI Taxonomy" id="1671868"/>
    <lineage>
        <taxon>Bacteria</taxon>
        <taxon>Pseudomonadati</taxon>
        <taxon>Pseudomonadota</taxon>
        <taxon>Gammaproteobacteria</taxon>
        <taxon>Vibrionales</taxon>
        <taxon>Vibrionaceae</taxon>
        <taxon>Vibrio</taxon>
    </lineage>
</organism>
<evidence type="ECO:0000256" key="3">
    <source>
        <dbReference type="ARBA" id="ARBA00023237"/>
    </source>
</evidence>
<dbReference type="Pfam" id="PF00691">
    <property type="entry name" value="OmpA"/>
    <property type="match status" value="1"/>
</dbReference>
<evidence type="ECO:0000313" key="9">
    <source>
        <dbReference type="Proteomes" id="UP000235828"/>
    </source>
</evidence>
<keyword evidence="3" id="KW-0998">Cell outer membrane</keyword>
<keyword evidence="2 4" id="KW-0472">Membrane</keyword>
<dbReference type="SUPFAM" id="SSF103088">
    <property type="entry name" value="OmpA-like"/>
    <property type="match status" value="1"/>
</dbReference>
<name>A0A2N8ZJ07_9VIBR</name>
<dbReference type="InterPro" id="IPR036737">
    <property type="entry name" value="OmpA-like_sf"/>
</dbReference>
<dbReference type="OrthoDB" id="9792521at2"/>
<dbReference type="KEGG" id="vta:B0272"/>
<feature type="region of interest" description="Disordered" evidence="5">
    <location>
        <begin position="185"/>
        <end position="213"/>
    </location>
</feature>
<dbReference type="AlphaFoldDB" id="A0A2N8ZJ07"/>
<evidence type="ECO:0000256" key="5">
    <source>
        <dbReference type="SAM" id="MobiDB-lite"/>
    </source>
</evidence>
<feature type="chain" id="PRO_5014737775" evidence="6">
    <location>
        <begin position="19"/>
        <end position="213"/>
    </location>
</feature>
<feature type="signal peptide" evidence="6">
    <location>
        <begin position="1"/>
        <end position="18"/>
    </location>
</feature>
<gene>
    <name evidence="8" type="ORF">VTAP4600_B0272</name>
</gene>
<dbReference type="InterPro" id="IPR006665">
    <property type="entry name" value="OmpA-like"/>
</dbReference>
<dbReference type="InterPro" id="IPR050330">
    <property type="entry name" value="Bact_OuterMem_StrucFunc"/>
</dbReference>
<dbReference type="CDD" id="cd07185">
    <property type="entry name" value="OmpA_C-like"/>
    <property type="match status" value="1"/>
</dbReference>
<dbReference type="PROSITE" id="PS51123">
    <property type="entry name" value="OMPA_2"/>
    <property type="match status" value="1"/>
</dbReference>
<dbReference type="PRINTS" id="PR01021">
    <property type="entry name" value="OMPADOMAIN"/>
</dbReference>
<keyword evidence="9" id="KW-1185">Reference proteome</keyword>
<comment type="subcellular location">
    <subcellularLocation>
        <location evidence="1">Cell outer membrane</location>
    </subcellularLocation>
</comment>
<feature type="compositionally biased region" description="Polar residues" evidence="5">
    <location>
        <begin position="185"/>
        <end position="201"/>
    </location>
</feature>
<dbReference type="InterPro" id="IPR006664">
    <property type="entry name" value="OMP_bac"/>
</dbReference>
<dbReference type="Gene3D" id="3.30.1330.60">
    <property type="entry name" value="OmpA-like domain"/>
    <property type="match status" value="1"/>
</dbReference>
<reference evidence="8 9" key="1">
    <citation type="submission" date="2017-10" db="EMBL/GenBank/DDBJ databases">
        <authorList>
            <person name="Banno H."/>
            <person name="Chua N.-H."/>
        </authorList>
    </citation>
    <scope>NUCLEOTIDE SEQUENCE [LARGE SCALE GENOMIC DNA]</scope>
    <source>
        <strain evidence="8">Vibrio tapetis CECT4600</strain>
    </source>
</reference>
<feature type="compositionally biased region" description="Basic and acidic residues" evidence="5">
    <location>
        <begin position="202"/>
        <end position="213"/>
    </location>
</feature>
<dbReference type="GO" id="GO:0009279">
    <property type="term" value="C:cell outer membrane"/>
    <property type="evidence" value="ECO:0007669"/>
    <property type="project" value="UniProtKB-SubCell"/>
</dbReference>
<sequence>MKQWLLGVLITLSTQAFAEQTLLQQMCETTAFNQELTVTMDTPVVIANHRNGRLVSGQEAKDMDLSRFAPLLVANNSISDDCLAYLQHRSVLKVSSSKAKVTYKGEPILARVFFHFDRSQLSETSVRILDHIAEQLKNSPNMVTLEGHTDAMGSKEYNLALGLRRSQEVEKYLIAKGINPNTMQAMSKGESQPVSDNATQQGREKNRRVEIKI</sequence>